<gene>
    <name evidence="3" type="ORF">BpJC7_25030</name>
</gene>
<organism evidence="3 4">
    <name type="scientific">Weizmannia acidilactici</name>
    <dbReference type="NCBI Taxonomy" id="2607726"/>
    <lineage>
        <taxon>Bacteria</taxon>
        <taxon>Bacillati</taxon>
        <taxon>Bacillota</taxon>
        <taxon>Bacilli</taxon>
        <taxon>Bacillales</taxon>
        <taxon>Bacillaceae</taxon>
        <taxon>Heyndrickxia</taxon>
    </lineage>
</organism>
<dbReference type="RefSeq" id="WP_151681694.1">
    <property type="nucleotide sequence ID" value="NZ_BKZQ01000039.1"/>
</dbReference>
<dbReference type="Pfam" id="PF01370">
    <property type="entry name" value="Epimerase"/>
    <property type="match status" value="1"/>
</dbReference>
<dbReference type="PANTHER" id="PTHR43000">
    <property type="entry name" value="DTDP-D-GLUCOSE 4,6-DEHYDRATASE-RELATED"/>
    <property type="match status" value="1"/>
</dbReference>
<comment type="similarity">
    <text evidence="1">Belongs to the NAD(P)-dependent epimerase/dehydratase family.</text>
</comment>
<reference evidence="3 4" key="1">
    <citation type="submission" date="2019-09" db="EMBL/GenBank/DDBJ databases">
        <title>Draft genome sequence of Bacillus sp. JC-7.</title>
        <authorList>
            <person name="Tanaka N."/>
            <person name="Shiwa Y."/>
            <person name="Fujita N."/>
            <person name="Tanasupawat S."/>
        </authorList>
    </citation>
    <scope>NUCLEOTIDE SEQUENCE [LARGE SCALE GENOMIC DNA]</scope>
    <source>
        <strain evidence="3 4">JC-7</strain>
    </source>
</reference>
<accession>A0A5J4JKQ8</accession>
<proteinExistence type="inferred from homology"/>
<feature type="domain" description="NAD-dependent epimerase/dehydratase" evidence="2">
    <location>
        <begin position="8"/>
        <end position="231"/>
    </location>
</feature>
<evidence type="ECO:0000313" key="4">
    <source>
        <dbReference type="Proteomes" id="UP000391919"/>
    </source>
</evidence>
<dbReference type="EMBL" id="BKZQ01000039">
    <property type="protein sequence ID" value="GER71200.1"/>
    <property type="molecule type" value="Genomic_DNA"/>
</dbReference>
<dbReference type="InterPro" id="IPR036291">
    <property type="entry name" value="NAD(P)-bd_dom_sf"/>
</dbReference>
<sequence length="304" mass="33938">MDPRPKLIITGANGFTGHHAYNHFSKLGYDVIGITRKQTFMGKENMKNENCDLTNKKDVAMLVERIKPDYLLHLAGQNSVVDSWKDPIGTLDINLMSAAYLLEAIRKVNPSCKILIAGSALQIDPVNLSNIPHPYSLSKTLQEIVSVAWKKLFKMNIVITKPTNLIGPGCSNGINSIIASKIVKMERNEADPILIVNNLNATRDFLDVRDAVNAYEILLNKGESGEVYDICTGISRTIREMIDIYKNLTDVNLEVKATSNQSGSEVETRKPSKLFELGWKPSIPFEASLRDTIEFFRTNPEICI</sequence>
<dbReference type="AlphaFoldDB" id="A0A5J4JKQ8"/>
<evidence type="ECO:0000313" key="3">
    <source>
        <dbReference type="EMBL" id="GER71200.1"/>
    </source>
</evidence>
<protein>
    <submittedName>
        <fullName evidence="3">UDP-2-acetamido-2,6-dideoxy-hexulose 4-reductase</fullName>
    </submittedName>
</protein>
<name>A0A5J4JKQ8_9BACI</name>
<dbReference type="SUPFAM" id="SSF51735">
    <property type="entry name" value="NAD(P)-binding Rossmann-fold domains"/>
    <property type="match status" value="1"/>
</dbReference>
<evidence type="ECO:0000256" key="1">
    <source>
        <dbReference type="ARBA" id="ARBA00007637"/>
    </source>
</evidence>
<evidence type="ECO:0000259" key="2">
    <source>
        <dbReference type="Pfam" id="PF01370"/>
    </source>
</evidence>
<dbReference type="Gene3D" id="3.90.25.10">
    <property type="entry name" value="UDP-galactose 4-epimerase, domain 1"/>
    <property type="match status" value="1"/>
</dbReference>
<dbReference type="Gene3D" id="3.40.50.720">
    <property type="entry name" value="NAD(P)-binding Rossmann-like Domain"/>
    <property type="match status" value="1"/>
</dbReference>
<keyword evidence="4" id="KW-1185">Reference proteome</keyword>
<dbReference type="InterPro" id="IPR001509">
    <property type="entry name" value="Epimerase_deHydtase"/>
</dbReference>
<comment type="caution">
    <text evidence="3">The sequence shown here is derived from an EMBL/GenBank/DDBJ whole genome shotgun (WGS) entry which is preliminary data.</text>
</comment>
<dbReference type="Proteomes" id="UP000391919">
    <property type="component" value="Unassembled WGS sequence"/>
</dbReference>